<name>A0ABQ5YI96_9NEIS</name>
<evidence type="ECO:0000313" key="2">
    <source>
        <dbReference type="Proteomes" id="UP001156706"/>
    </source>
</evidence>
<sequence>MISHKLVAYFKSKNWWFDEETDAYKVALLELGISLESDIAAFFLHAEDGPNFIGSKGEILQLCWHIINTDYLENSESLKKSLGLPTCLILLTSSEGGGGYFYNKDTCGVLLIELGKPP</sequence>
<evidence type="ECO:0000313" key="1">
    <source>
        <dbReference type="EMBL" id="GLR14227.1"/>
    </source>
</evidence>
<proteinExistence type="predicted"/>
<dbReference type="Proteomes" id="UP001156706">
    <property type="component" value="Unassembled WGS sequence"/>
</dbReference>
<evidence type="ECO:0008006" key="3">
    <source>
        <dbReference type="Google" id="ProtNLM"/>
    </source>
</evidence>
<dbReference type="RefSeq" id="WP_284197313.1">
    <property type="nucleotide sequence ID" value="NZ_BSOG01000004.1"/>
</dbReference>
<gene>
    <name evidence="1" type="ORF">GCM10007907_30170</name>
</gene>
<keyword evidence="2" id="KW-1185">Reference proteome</keyword>
<protein>
    <recommendedName>
        <fullName evidence="3">SMI1/KNR4 family protein</fullName>
    </recommendedName>
</protein>
<organism evidence="1 2">
    <name type="scientific">Chitinimonas prasina</name>
    <dbReference type="NCBI Taxonomy" id="1434937"/>
    <lineage>
        <taxon>Bacteria</taxon>
        <taxon>Pseudomonadati</taxon>
        <taxon>Pseudomonadota</taxon>
        <taxon>Betaproteobacteria</taxon>
        <taxon>Neisseriales</taxon>
        <taxon>Chitinibacteraceae</taxon>
        <taxon>Chitinimonas</taxon>
    </lineage>
</organism>
<dbReference type="EMBL" id="BSOG01000004">
    <property type="protein sequence ID" value="GLR14227.1"/>
    <property type="molecule type" value="Genomic_DNA"/>
</dbReference>
<accession>A0ABQ5YI96</accession>
<reference evidence="2" key="1">
    <citation type="journal article" date="2019" name="Int. J. Syst. Evol. Microbiol.">
        <title>The Global Catalogue of Microorganisms (GCM) 10K type strain sequencing project: providing services to taxonomists for standard genome sequencing and annotation.</title>
        <authorList>
            <consortium name="The Broad Institute Genomics Platform"/>
            <consortium name="The Broad Institute Genome Sequencing Center for Infectious Disease"/>
            <person name="Wu L."/>
            <person name="Ma J."/>
        </authorList>
    </citation>
    <scope>NUCLEOTIDE SEQUENCE [LARGE SCALE GENOMIC DNA]</scope>
    <source>
        <strain evidence="2">NBRC 110044</strain>
    </source>
</reference>
<comment type="caution">
    <text evidence="1">The sequence shown here is derived from an EMBL/GenBank/DDBJ whole genome shotgun (WGS) entry which is preliminary data.</text>
</comment>